<feature type="non-terminal residue" evidence="2">
    <location>
        <position position="1"/>
    </location>
</feature>
<feature type="region of interest" description="Disordered" evidence="1">
    <location>
        <begin position="73"/>
        <end position="100"/>
    </location>
</feature>
<comment type="caution">
    <text evidence="2">The sequence shown here is derived from an EMBL/GenBank/DDBJ whole genome shotgun (WGS) entry which is preliminary data.</text>
</comment>
<feature type="non-terminal residue" evidence="2">
    <location>
        <position position="100"/>
    </location>
</feature>
<dbReference type="AlphaFoldDB" id="A0A8S2RF43"/>
<protein>
    <submittedName>
        <fullName evidence="2">Uncharacterized protein</fullName>
    </submittedName>
</protein>
<evidence type="ECO:0000256" key="1">
    <source>
        <dbReference type="SAM" id="MobiDB-lite"/>
    </source>
</evidence>
<reference evidence="2" key="1">
    <citation type="submission" date="2021-02" db="EMBL/GenBank/DDBJ databases">
        <authorList>
            <person name="Nowell W R."/>
        </authorList>
    </citation>
    <scope>NUCLEOTIDE SEQUENCE</scope>
</reference>
<proteinExistence type="predicted"/>
<sequence>SPIIMSGYAYGNPAGDYQSTYATGNPAYPVYPPPPIPMYVNNQSFASPYGMPTPQMPSYENYLAPSYGGNQTSGNPYGYGHGNDYQSLPPPGGQISSPML</sequence>
<evidence type="ECO:0000313" key="4">
    <source>
        <dbReference type="Proteomes" id="UP000681720"/>
    </source>
</evidence>
<dbReference type="EMBL" id="CAJOBH010278579">
    <property type="protein sequence ID" value="CAF5169392.1"/>
    <property type="molecule type" value="Genomic_DNA"/>
</dbReference>
<organism evidence="2 4">
    <name type="scientific">Rotaria magnacalcarata</name>
    <dbReference type="NCBI Taxonomy" id="392030"/>
    <lineage>
        <taxon>Eukaryota</taxon>
        <taxon>Metazoa</taxon>
        <taxon>Spiralia</taxon>
        <taxon>Gnathifera</taxon>
        <taxon>Rotifera</taxon>
        <taxon>Eurotatoria</taxon>
        <taxon>Bdelloidea</taxon>
        <taxon>Philodinida</taxon>
        <taxon>Philodinidae</taxon>
        <taxon>Rotaria</taxon>
    </lineage>
</organism>
<dbReference type="Proteomes" id="UP000681720">
    <property type="component" value="Unassembled WGS sequence"/>
</dbReference>
<gene>
    <name evidence="3" type="ORF">BYL167_LOCUS76893</name>
    <name evidence="2" type="ORF">GIL414_LOCUS19884</name>
</gene>
<dbReference type="Proteomes" id="UP000681967">
    <property type="component" value="Unassembled WGS sequence"/>
</dbReference>
<accession>A0A8S2RF43</accession>
<evidence type="ECO:0000313" key="3">
    <source>
        <dbReference type="EMBL" id="CAF5169392.1"/>
    </source>
</evidence>
<evidence type="ECO:0000313" key="2">
    <source>
        <dbReference type="EMBL" id="CAF4159585.1"/>
    </source>
</evidence>
<dbReference type="EMBL" id="CAJOBJ010011446">
    <property type="protein sequence ID" value="CAF4159585.1"/>
    <property type="molecule type" value="Genomic_DNA"/>
</dbReference>
<name>A0A8S2RF43_9BILA</name>